<reference evidence="1" key="1">
    <citation type="submission" date="2018-06" db="EMBL/GenBank/DDBJ databases">
        <authorList>
            <person name="Zhirakovskaya E."/>
        </authorList>
    </citation>
    <scope>NUCLEOTIDE SEQUENCE</scope>
</reference>
<proteinExistence type="predicted"/>
<accession>A0A3B0T7X0</accession>
<dbReference type="EC" id="1.3.8.7" evidence="1"/>
<protein>
    <submittedName>
        <fullName evidence="1">Acyl-CoA dehydrogenase</fullName>
        <ecNumber evidence="1">1.3.8.7</ecNumber>
    </submittedName>
</protein>
<dbReference type="AlphaFoldDB" id="A0A3B0T7X0"/>
<gene>
    <name evidence="1" type="ORF">MNBD_ALPHA05-2317</name>
</gene>
<dbReference type="EMBL" id="UOEH01000454">
    <property type="protein sequence ID" value="VAW04934.1"/>
    <property type="molecule type" value="Genomic_DNA"/>
</dbReference>
<sequence>MTEYAAPLKDMQFVLNDVLQISKYSNLPGFSDISEDL</sequence>
<dbReference type="GO" id="GO:0070991">
    <property type="term" value="F:medium-chain fatty acyl-CoA dehydrogenase activity"/>
    <property type="evidence" value="ECO:0007669"/>
    <property type="project" value="UniProtKB-EC"/>
</dbReference>
<organism evidence="1">
    <name type="scientific">hydrothermal vent metagenome</name>
    <dbReference type="NCBI Taxonomy" id="652676"/>
    <lineage>
        <taxon>unclassified sequences</taxon>
        <taxon>metagenomes</taxon>
        <taxon>ecological metagenomes</taxon>
    </lineage>
</organism>
<name>A0A3B0T7X0_9ZZZZ</name>
<keyword evidence="1" id="KW-0560">Oxidoreductase</keyword>
<feature type="non-terminal residue" evidence="1">
    <location>
        <position position="37"/>
    </location>
</feature>
<evidence type="ECO:0000313" key="1">
    <source>
        <dbReference type="EMBL" id="VAW04934.1"/>
    </source>
</evidence>